<dbReference type="Pfam" id="PF20516">
    <property type="entry name" value="PDDEXK_12"/>
    <property type="match status" value="1"/>
</dbReference>
<proteinExistence type="predicted"/>
<name>X0BPD4_FUSOX</name>
<dbReference type="EMBL" id="JH658437">
    <property type="protein sequence ID" value="EXK80753.1"/>
    <property type="molecule type" value="Genomic_DNA"/>
</dbReference>
<dbReference type="Proteomes" id="UP000030663">
    <property type="component" value="Unassembled WGS sequence"/>
</dbReference>
<evidence type="ECO:0000313" key="3">
    <source>
        <dbReference type="Proteomes" id="UP000030663"/>
    </source>
</evidence>
<dbReference type="OrthoDB" id="5094484at2759"/>
<reference evidence="2 3" key="1">
    <citation type="submission" date="2011-11" db="EMBL/GenBank/DDBJ databases">
        <title>The Genome Sequence of Fusarium oxysporum PHW815.</title>
        <authorList>
            <consortium name="The Broad Institute Genome Sequencing Platform"/>
            <person name="Ma L.-J."/>
            <person name="Gale L.R."/>
            <person name="Schwartz D.C."/>
            <person name="Zhou S."/>
            <person name="Corby-Kistler H."/>
            <person name="Young S.K."/>
            <person name="Zeng Q."/>
            <person name="Gargeya S."/>
            <person name="Fitzgerald M."/>
            <person name="Haas B."/>
            <person name="Abouelleil A."/>
            <person name="Alvarado L."/>
            <person name="Arachchi H.M."/>
            <person name="Berlin A."/>
            <person name="Brown A."/>
            <person name="Chapman S.B."/>
            <person name="Chen Z."/>
            <person name="Dunbar C."/>
            <person name="Freedman E."/>
            <person name="Gearin G."/>
            <person name="Goldberg J."/>
            <person name="Griggs A."/>
            <person name="Gujja S."/>
            <person name="Heiman D."/>
            <person name="Howarth C."/>
            <person name="Larson L."/>
            <person name="Lui A."/>
            <person name="MacDonald P.J.P."/>
            <person name="Montmayeur A."/>
            <person name="Murphy C."/>
            <person name="Neiman D."/>
            <person name="Pearson M."/>
            <person name="Priest M."/>
            <person name="Roberts A."/>
            <person name="Saif S."/>
            <person name="Shea T."/>
            <person name="Shenoy N."/>
            <person name="Sisk P."/>
            <person name="Stolte C."/>
            <person name="Sykes S."/>
            <person name="Wortman J."/>
            <person name="Nusbaum C."/>
            <person name="Birren B."/>
        </authorList>
    </citation>
    <scope>NUCLEOTIDE SEQUENCE [LARGE SCALE GENOMIC DNA]</scope>
    <source>
        <strain evidence="2 3">54005</strain>
    </source>
</reference>
<evidence type="ECO:0000259" key="1">
    <source>
        <dbReference type="Pfam" id="PF20516"/>
    </source>
</evidence>
<protein>
    <recommendedName>
        <fullName evidence="1">PD-(D/E)XK nuclease-like domain-containing protein</fullName>
    </recommendedName>
</protein>
<evidence type="ECO:0000313" key="2">
    <source>
        <dbReference type="EMBL" id="EXK80753.1"/>
    </source>
</evidence>
<organism evidence="2 3">
    <name type="scientific">Fusarium oxysporum f. sp. raphani 54005</name>
    <dbReference type="NCBI Taxonomy" id="1089458"/>
    <lineage>
        <taxon>Eukaryota</taxon>
        <taxon>Fungi</taxon>
        <taxon>Dikarya</taxon>
        <taxon>Ascomycota</taxon>
        <taxon>Pezizomycotina</taxon>
        <taxon>Sordariomycetes</taxon>
        <taxon>Hypocreomycetidae</taxon>
        <taxon>Hypocreales</taxon>
        <taxon>Nectriaceae</taxon>
        <taxon>Fusarium</taxon>
        <taxon>Fusarium oxysporum species complex</taxon>
    </lineage>
</organism>
<keyword evidence="3" id="KW-1185">Reference proteome</keyword>
<gene>
    <name evidence="2" type="ORF">FOQG_14786</name>
</gene>
<feature type="domain" description="PD-(D/E)XK nuclease-like" evidence="1">
    <location>
        <begin position="22"/>
        <end position="144"/>
    </location>
</feature>
<accession>X0BPD4</accession>
<sequence length="173" mass="19129">MAATAARDSVTRSFWRALQLGTASDRKVDFCFCIDTTRDATYASKAIALRQSLPGCSLNHSEKLALQSRLLPLSIETQGASIDFEGAILQISTWPTRQSGLSQQDYVNKALAELGALPGILMQGHQWHYVASPADRRTTKERALHEPRSGFRRQLAALTMCLAFIKSLRSSNF</sequence>
<dbReference type="AlphaFoldDB" id="X0BPD4"/>
<dbReference type="HOGENOM" id="CLU_1547657_0_0_1"/>
<dbReference type="InterPro" id="IPR046797">
    <property type="entry name" value="PDDEXK_12"/>
</dbReference>